<evidence type="ECO:0000256" key="1">
    <source>
        <dbReference type="SAM" id="Phobius"/>
    </source>
</evidence>
<dbReference type="InterPro" id="IPR056709">
    <property type="entry name" value="DUF7807"/>
</dbReference>
<feature type="transmembrane region" description="Helical" evidence="1">
    <location>
        <begin position="69"/>
        <end position="96"/>
    </location>
</feature>
<feature type="transmembrane region" description="Helical" evidence="1">
    <location>
        <begin position="45"/>
        <end position="62"/>
    </location>
</feature>
<dbReference type="PANTHER" id="PTHR34851:SF5">
    <property type="entry name" value="MARVEL DOMAIN-CONTAINING PROTEIN"/>
    <property type="match status" value="1"/>
</dbReference>
<sequence length="196" mass="22496">MRHHVGKLTITTKAQILASIWLLVSFSCAFSSYDYSTNKIKLFRMIFWAVNAFSSLLVFVACRERRAVLMLPIMACSTVPVLATGTIFTICLYALFDLNWHIPQVIRYYQIYDEDAFPTDLFNSTAADSELSDWRRNVFALTVFLTILSGISFAISLWMFSVFALCYQELRMKKTVIVPSLLDRKPFEAANELKLL</sequence>
<keyword evidence="1" id="KW-0472">Membrane</keyword>
<name>A0AAN4Z5L5_9BILA</name>
<keyword evidence="1" id="KW-0812">Transmembrane</keyword>
<dbReference type="PANTHER" id="PTHR34851">
    <property type="entry name" value="PROTEIN CBG05235-RELATED"/>
    <property type="match status" value="1"/>
</dbReference>
<feature type="non-terminal residue" evidence="2">
    <location>
        <position position="196"/>
    </location>
</feature>
<evidence type="ECO:0000313" key="3">
    <source>
        <dbReference type="Proteomes" id="UP001328107"/>
    </source>
</evidence>
<comment type="caution">
    <text evidence="2">The sequence shown here is derived from an EMBL/GenBank/DDBJ whole genome shotgun (WGS) entry which is preliminary data.</text>
</comment>
<keyword evidence="3" id="KW-1185">Reference proteome</keyword>
<gene>
    <name evidence="2" type="ORF">PMAYCL1PPCAC_03131</name>
</gene>
<dbReference type="PROSITE" id="PS51257">
    <property type="entry name" value="PROKAR_LIPOPROTEIN"/>
    <property type="match status" value="1"/>
</dbReference>
<proteinExistence type="predicted"/>
<dbReference type="Pfam" id="PF25093">
    <property type="entry name" value="DUF7807"/>
    <property type="match status" value="1"/>
</dbReference>
<accession>A0AAN4Z5L5</accession>
<dbReference type="EMBL" id="BTRK01000001">
    <property type="protein sequence ID" value="GMR32936.1"/>
    <property type="molecule type" value="Genomic_DNA"/>
</dbReference>
<feature type="transmembrane region" description="Helical" evidence="1">
    <location>
        <begin position="12"/>
        <end position="33"/>
    </location>
</feature>
<organism evidence="2 3">
    <name type="scientific">Pristionchus mayeri</name>
    <dbReference type="NCBI Taxonomy" id="1317129"/>
    <lineage>
        <taxon>Eukaryota</taxon>
        <taxon>Metazoa</taxon>
        <taxon>Ecdysozoa</taxon>
        <taxon>Nematoda</taxon>
        <taxon>Chromadorea</taxon>
        <taxon>Rhabditida</taxon>
        <taxon>Rhabditina</taxon>
        <taxon>Diplogasteromorpha</taxon>
        <taxon>Diplogasteroidea</taxon>
        <taxon>Neodiplogasteridae</taxon>
        <taxon>Pristionchus</taxon>
    </lineage>
</organism>
<protein>
    <submittedName>
        <fullName evidence="2">Uncharacterized protein</fullName>
    </submittedName>
</protein>
<evidence type="ECO:0000313" key="2">
    <source>
        <dbReference type="EMBL" id="GMR32936.1"/>
    </source>
</evidence>
<dbReference type="Proteomes" id="UP001328107">
    <property type="component" value="Unassembled WGS sequence"/>
</dbReference>
<keyword evidence="1" id="KW-1133">Transmembrane helix</keyword>
<reference evidence="3" key="1">
    <citation type="submission" date="2022-10" db="EMBL/GenBank/DDBJ databases">
        <title>Genome assembly of Pristionchus species.</title>
        <authorList>
            <person name="Yoshida K."/>
            <person name="Sommer R.J."/>
        </authorList>
    </citation>
    <scope>NUCLEOTIDE SEQUENCE [LARGE SCALE GENOMIC DNA]</scope>
    <source>
        <strain evidence="3">RS5460</strain>
    </source>
</reference>
<dbReference type="AlphaFoldDB" id="A0AAN4Z5L5"/>
<feature type="transmembrane region" description="Helical" evidence="1">
    <location>
        <begin position="138"/>
        <end position="167"/>
    </location>
</feature>